<proteinExistence type="predicted"/>
<dbReference type="EMBL" id="JAPDDT010000001">
    <property type="protein sequence ID" value="MCW1921703.1"/>
    <property type="molecule type" value="Genomic_DNA"/>
</dbReference>
<keyword evidence="2" id="KW-1185">Reference proteome</keyword>
<dbReference type="PROSITE" id="PS51257">
    <property type="entry name" value="PROKAR_LIPOPROTEIN"/>
    <property type="match status" value="1"/>
</dbReference>
<gene>
    <name evidence="1" type="ORF">OKA05_04010</name>
</gene>
<evidence type="ECO:0008006" key="3">
    <source>
        <dbReference type="Google" id="ProtNLM"/>
    </source>
</evidence>
<dbReference type="Proteomes" id="UP001320876">
    <property type="component" value="Unassembled WGS sequence"/>
</dbReference>
<protein>
    <recommendedName>
        <fullName evidence="3">Slp family lipoprotein</fullName>
    </recommendedName>
</protein>
<dbReference type="RefSeq" id="WP_264485812.1">
    <property type="nucleotide sequence ID" value="NZ_JAPDDT010000001.1"/>
</dbReference>
<reference evidence="1 2" key="1">
    <citation type="submission" date="2022-10" db="EMBL/GenBank/DDBJ databases">
        <title>Luteolibacter arcticus strain CCTCC AB 2014275, whole genome shotgun sequencing project.</title>
        <authorList>
            <person name="Zhao G."/>
            <person name="Shen L."/>
        </authorList>
    </citation>
    <scope>NUCLEOTIDE SEQUENCE [LARGE SCALE GENOMIC DNA]</scope>
    <source>
        <strain evidence="1 2">CCTCC AB 2014275</strain>
    </source>
</reference>
<evidence type="ECO:0000313" key="1">
    <source>
        <dbReference type="EMBL" id="MCW1921703.1"/>
    </source>
</evidence>
<sequence>MSMAKTMVVALALLACSCSYDRSDHPVIGEVVGKRLTTKRPTVLAWGYTLRGGSFLLDSSRPMLRLHDAAEYGKYAKYQNFGAVEPVVARLPAGTPVKIDSIYVFTSDSSTVLTGFGVIGEGDAARVFYYPMGHSGELEIAPWEPPLRPVHRSYDVVYERAE</sequence>
<name>A0ABT3GE47_9BACT</name>
<comment type="caution">
    <text evidence="1">The sequence shown here is derived from an EMBL/GenBank/DDBJ whole genome shotgun (WGS) entry which is preliminary data.</text>
</comment>
<organism evidence="1 2">
    <name type="scientific">Luteolibacter arcticus</name>
    <dbReference type="NCBI Taxonomy" id="1581411"/>
    <lineage>
        <taxon>Bacteria</taxon>
        <taxon>Pseudomonadati</taxon>
        <taxon>Verrucomicrobiota</taxon>
        <taxon>Verrucomicrobiia</taxon>
        <taxon>Verrucomicrobiales</taxon>
        <taxon>Verrucomicrobiaceae</taxon>
        <taxon>Luteolibacter</taxon>
    </lineage>
</organism>
<evidence type="ECO:0000313" key="2">
    <source>
        <dbReference type="Proteomes" id="UP001320876"/>
    </source>
</evidence>
<accession>A0ABT3GE47</accession>